<dbReference type="AlphaFoldDB" id="A0A6S7HSG3"/>
<evidence type="ECO:0000313" key="10">
    <source>
        <dbReference type="Proteomes" id="UP001152795"/>
    </source>
</evidence>
<dbReference type="CDD" id="cd01752">
    <property type="entry name" value="PLAT_polycystin"/>
    <property type="match status" value="1"/>
</dbReference>
<evidence type="ECO:0000256" key="1">
    <source>
        <dbReference type="ARBA" id="ARBA00004141"/>
    </source>
</evidence>
<evidence type="ECO:0000256" key="4">
    <source>
        <dbReference type="ARBA" id="ARBA00022729"/>
    </source>
</evidence>
<dbReference type="PRINTS" id="PR01433">
    <property type="entry name" value="POLYCYSTIN2"/>
</dbReference>
<dbReference type="PROSITE" id="PS50095">
    <property type="entry name" value="PLAT"/>
    <property type="match status" value="1"/>
</dbReference>
<dbReference type="OrthoDB" id="5960641at2759"/>
<comment type="subcellular location">
    <subcellularLocation>
        <location evidence="1">Membrane</location>
        <topology evidence="1">Multi-pass membrane protein</topology>
    </subcellularLocation>
</comment>
<evidence type="ECO:0000256" key="7">
    <source>
        <dbReference type="ARBA" id="ARBA00023180"/>
    </source>
</evidence>
<name>A0A6S7HSG3_PARCT</name>
<dbReference type="EMBL" id="CACRXK020006018">
    <property type="protein sequence ID" value="CAB4008096.1"/>
    <property type="molecule type" value="Genomic_DNA"/>
</dbReference>
<proteinExistence type="inferred from homology"/>
<evidence type="ECO:0000313" key="9">
    <source>
        <dbReference type="EMBL" id="CAB4008096.1"/>
    </source>
</evidence>
<gene>
    <name evidence="9" type="ORF">PACLA_8A025949</name>
</gene>
<dbReference type="InterPro" id="IPR051223">
    <property type="entry name" value="Polycystin"/>
</dbReference>
<comment type="caution">
    <text evidence="9">The sequence shown here is derived from an EMBL/GenBank/DDBJ whole genome shotgun (WGS) entry which is preliminary data.</text>
</comment>
<dbReference type="InterPro" id="IPR013122">
    <property type="entry name" value="PKD1_2_channel"/>
</dbReference>
<dbReference type="Gene3D" id="1.10.287.70">
    <property type="match status" value="1"/>
</dbReference>
<accession>A0A6S7HSG3</accession>
<keyword evidence="3" id="KW-0812">Transmembrane</keyword>
<dbReference type="InterPro" id="IPR046791">
    <property type="entry name" value="Polycystin_dom"/>
</dbReference>
<dbReference type="GO" id="GO:0005509">
    <property type="term" value="F:calcium ion binding"/>
    <property type="evidence" value="ECO:0007669"/>
    <property type="project" value="InterPro"/>
</dbReference>
<keyword evidence="6" id="KW-0472">Membrane</keyword>
<keyword evidence="10" id="KW-1185">Reference proteome</keyword>
<dbReference type="GO" id="GO:0005262">
    <property type="term" value="F:calcium channel activity"/>
    <property type="evidence" value="ECO:0007669"/>
    <property type="project" value="TreeGrafter"/>
</dbReference>
<comment type="similarity">
    <text evidence="2">Belongs to the polycystin family.</text>
</comment>
<dbReference type="InterPro" id="IPR001024">
    <property type="entry name" value="PLAT/LH2_dom"/>
</dbReference>
<protein>
    <submittedName>
        <fullName evidence="9">Polycystic kidney disease 1-like 2</fullName>
    </submittedName>
</protein>
<evidence type="ECO:0000256" key="3">
    <source>
        <dbReference type="ARBA" id="ARBA00022692"/>
    </source>
</evidence>
<dbReference type="Pfam" id="PF08016">
    <property type="entry name" value="PKD_channel"/>
    <property type="match status" value="1"/>
</dbReference>
<keyword evidence="7" id="KW-0325">Glycoprotein</keyword>
<dbReference type="GO" id="GO:0016020">
    <property type="term" value="C:membrane"/>
    <property type="evidence" value="ECO:0007669"/>
    <property type="project" value="UniProtKB-SubCell"/>
</dbReference>
<evidence type="ECO:0000256" key="2">
    <source>
        <dbReference type="ARBA" id="ARBA00007200"/>
    </source>
</evidence>
<comment type="caution">
    <text evidence="8">Lacks conserved residue(s) required for the propagation of feature annotation.</text>
</comment>
<dbReference type="Gene3D" id="2.60.60.20">
    <property type="entry name" value="PLAT/LH2 domain"/>
    <property type="match status" value="1"/>
</dbReference>
<sequence length="1122" mass="128856">MPFTAINNDKPSPNSTTKLVQCLCNHATLFGSNFFVAPNKLDVAKQIGNLANLADYPALLATICVIGGLYLIGMIWALRKDRKKTCKATLHCAADNEPYDNHRYEVTLFTGSRRNAGSTAEVSIIITGDNGDGEPRLLQRTSSVSFKRTSQDSYLVTTAYDLGSLQYIRIWHDNTGSDPSWFLSEVIIRDVETGEQYFFLCNSWLACDEGDGLVERLIAVASTEELKDFQYLFMQNSTEGFSDGHLWFSIVLRPAQSRFTHAQRVTCCLCLLLCTMLVNAMFFKVPVAAENNVDVDVGPYKFTWHEVMVGIQSSLIVFPINLLIVSIFRRIAVRPTKSSKYMSGNSSGKPKKTGIAISLGEIGMEKKNTKKAQNKNQADQTPNVETQQAAVRMRLLPWWFVFIAWFLVIATSAAAGFFTILYGLQFGKRRQEQWLTALVISVFQDILVSQPIKIFALSLFVAFVIRKPNNVDVNEENDKLIQDEKWIEESMHKANPDGIVRTRSQRKPPDELVLRKMRLLRQKERKMFGVCHEVLQFFFFWWIVLMIAYGHREPDAHILSTSMEKTFVDLGGDNDNFTFRRDSYKQDIYMAKNKRDLLMWVREVIIPGLYHEKWYNNMTDKHRSFISDGVGYLIGSARLRLLRIKDDKCDIAEEFEGKFDGCETEYSFSDEYRVKYNSIDWGPSNSSASNSMWQYSTQSELYEIPLRADLATYRGGGYVLKLDKNKDEAIKQLEMINETWWIDGQTRAVFIEFSLFYPGKNIHCIITILFECPASGGCTPTFRIQATRLDELIGNYRIFVLACELVFVISIAIFTYRAVKDLVKQGAQYWYQFWNWIEMSIIGVGWTCLAFYIIRFIANKWTKAKFNDDPDNFVSFRYVATADQLYGVVIALLVFLSSIKFLRLFRFNRRMSLLGSTLKYATWDMFNFLILFTVAFVACVCVAYLLFHTNIDMFSSFLNTTETLLNIILGKFKYMNLSHDTFLASAIVLSVYCVVVVFLLMNVFLVILNDAFKVVKGNNDLQENEHEIVDYMSSRIKSWLGFRSSVSPMVSDFEHEYGFKPTYVPPVKKKYEVPATAVLDRKLQELLDFVEKQAHRDDMENMRVDQVEDEAAKKKALLLLMS</sequence>
<dbReference type="GO" id="GO:0050982">
    <property type="term" value="P:detection of mechanical stimulus"/>
    <property type="evidence" value="ECO:0007669"/>
    <property type="project" value="TreeGrafter"/>
</dbReference>
<dbReference type="PANTHER" id="PTHR10877">
    <property type="entry name" value="POLYCYSTIN FAMILY MEMBER"/>
    <property type="match status" value="1"/>
</dbReference>
<dbReference type="InterPro" id="IPR036392">
    <property type="entry name" value="PLAT/LH2_dom_sf"/>
</dbReference>
<dbReference type="InterPro" id="IPR042060">
    <property type="entry name" value="PLAT_polycystin1"/>
</dbReference>
<organism evidence="9 10">
    <name type="scientific">Paramuricea clavata</name>
    <name type="common">Red gorgonian</name>
    <name type="synonym">Violescent sea-whip</name>
    <dbReference type="NCBI Taxonomy" id="317549"/>
    <lineage>
        <taxon>Eukaryota</taxon>
        <taxon>Metazoa</taxon>
        <taxon>Cnidaria</taxon>
        <taxon>Anthozoa</taxon>
        <taxon>Octocorallia</taxon>
        <taxon>Malacalcyonacea</taxon>
        <taxon>Plexauridae</taxon>
        <taxon>Paramuricea</taxon>
    </lineage>
</organism>
<evidence type="ECO:0000256" key="5">
    <source>
        <dbReference type="ARBA" id="ARBA00022989"/>
    </source>
</evidence>
<dbReference type="Proteomes" id="UP001152795">
    <property type="component" value="Unassembled WGS sequence"/>
</dbReference>
<evidence type="ECO:0000256" key="6">
    <source>
        <dbReference type="ARBA" id="ARBA00023136"/>
    </source>
</evidence>
<dbReference type="InterPro" id="IPR003915">
    <property type="entry name" value="PKD_2"/>
</dbReference>
<evidence type="ECO:0000256" key="8">
    <source>
        <dbReference type="PROSITE-ProRule" id="PRU00152"/>
    </source>
</evidence>
<dbReference type="SUPFAM" id="SSF49723">
    <property type="entry name" value="Lipase/lipooxygenase domain (PLAT/LH2 domain)"/>
    <property type="match status" value="1"/>
</dbReference>
<keyword evidence="5" id="KW-1133">Transmembrane helix</keyword>
<dbReference type="PANTHER" id="PTHR10877:SF150">
    <property type="entry name" value="REJ DOMAIN-CONTAINING PROTEIN"/>
    <property type="match status" value="1"/>
</dbReference>
<reference evidence="9" key="1">
    <citation type="submission" date="2020-04" db="EMBL/GenBank/DDBJ databases">
        <authorList>
            <person name="Alioto T."/>
            <person name="Alioto T."/>
            <person name="Gomez Garrido J."/>
        </authorList>
    </citation>
    <scope>NUCLEOTIDE SEQUENCE</scope>
    <source>
        <strain evidence="9">A484AB</strain>
    </source>
</reference>
<dbReference type="SMART" id="SM00308">
    <property type="entry name" value="LH2"/>
    <property type="match status" value="1"/>
</dbReference>
<keyword evidence="4" id="KW-0732">Signal</keyword>
<dbReference type="FunFam" id="2.60.60.20:FF:000008">
    <property type="entry name" value="Polycystic kidney disease 1-like 2, isoform CRA_a"/>
    <property type="match status" value="1"/>
</dbReference>
<dbReference type="Pfam" id="PF20519">
    <property type="entry name" value="Polycystin_dom"/>
    <property type="match status" value="1"/>
</dbReference>
<dbReference type="Pfam" id="PF01477">
    <property type="entry name" value="PLAT"/>
    <property type="match status" value="1"/>
</dbReference>